<feature type="domain" description="Glycosyltransferase 2-like" evidence="2">
    <location>
        <begin position="7"/>
        <end position="172"/>
    </location>
</feature>
<dbReference type="Gene3D" id="3.90.550.10">
    <property type="entry name" value="Spore Coat Polysaccharide Biosynthesis Protein SpsA, Chain A"/>
    <property type="match status" value="1"/>
</dbReference>
<dbReference type="InterPro" id="IPR029044">
    <property type="entry name" value="Nucleotide-diphossugar_trans"/>
</dbReference>
<dbReference type="EMBL" id="DYUC01000115">
    <property type="protein sequence ID" value="HJG87665.1"/>
    <property type="molecule type" value="Genomic_DNA"/>
</dbReference>
<protein>
    <submittedName>
        <fullName evidence="3">Glycosyltransferase</fullName>
        <ecNumber evidence="3">2.4.-.-</ecNumber>
    </submittedName>
</protein>
<dbReference type="PANTHER" id="PTHR22916">
    <property type="entry name" value="GLYCOSYLTRANSFERASE"/>
    <property type="match status" value="1"/>
</dbReference>
<proteinExistence type="predicted"/>
<reference evidence="3" key="2">
    <citation type="submission" date="2021-09" db="EMBL/GenBank/DDBJ databases">
        <authorList>
            <person name="Gilroy R."/>
        </authorList>
    </citation>
    <scope>NUCLEOTIDE SEQUENCE</scope>
    <source>
        <strain evidence="3">CHK179-5677</strain>
    </source>
</reference>
<feature type="compositionally biased region" description="Basic and acidic residues" evidence="1">
    <location>
        <begin position="280"/>
        <end position="294"/>
    </location>
</feature>
<dbReference type="CDD" id="cd00761">
    <property type="entry name" value="Glyco_tranf_GTA_type"/>
    <property type="match status" value="1"/>
</dbReference>
<dbReference type="PANTHER" id="PTHR22916:SF3">
    <property type="entry name" value="UDP-GLCNAC:BETAGAL BETA-1,3-N-ACETYLGLUCOSAMINYLTRANSFERASE-LIKE PROTEIN 1"/>
    <property type="match status" value="1"/>
</dbReference>
<name>A0A921ST90_9FIRM</name>
<feature type="region of interest" description="Disordered" evidence="1">
    <location>
        <begin position="271"/>
        <end position="294"/>
    </location>
</feature>
<dbReference type="InterPro" id="IPR001173">
    <property type="entry name" value="Glyco_trans_2-like"/>
</dbReference>
<keyword evidence="3" id="KW-0808">Transferase</keyword>
<organism evidence="3 4">
    <name type="scientific">Pseudoflavonifractor capillosus</name>
    <dbReference type="NCBI Taxonomy" id="106588"/>
    <lineage>
        <taxon>Bacteria</taxon>
        <taxon>Bacillati</taxon>
        <taxon>Bacillota</taxon>
        <taxon>Clostridia</taxon>
        <taxon>Eubacteriales</taxon>
        <taxon>Oscillospiraceae</taxon>
        <taxon>Pseudoflavonifractor</taxon>
    </lineage>
</organism>
<evidence type="ECO:0000256" key="1">
    <source>
        <dbReference type="SAM" id="MobiDB-lite"/>
    </source>
</evidence>
<evidence type="ECO:0000313" key="3">
    <source>
        <dbReference type="EMBL" id="HJG87665.1"/>
    </source>
</evidence>
<sequence>MEGPAVSIIVPVYNVKPYLEKCLSSIRFQTCRDFEVLLVDDGSTDGSADICRSYVALDSRFRLLEQANAGASAARNLGMVHSAGRYLQFVDGDDWLPTDSVEILLHTAASTGSDLTVAHFYRVAGERCAARGHIREECVMTRTEYAEHMVKAPANFYYGVMWNKLYRRAIVEAHSLRCPADVAWCEDFLFNLDYIACCRLIAAVPRPVYYYRKREDSLVNTQTTLRKVIRTKTLTFSEYKEFYQQLDLYENRKLQVYRYLFSAAADGSVGPLARPLSLPPREKPAARRREKKQD</sequence>
<dbReference type="Proteomes" id="UP000760668">
    <property type="component" value="Unassembled WGS sequence"/>
</dbReference>
<dbReference type="GO" id="GO:0016758">
    <property type="term" value="F:hexosyltransferase activity"/>
    <property type="evidence" value="ECO:0007669"/>
    <property type="project" value="UniProtKB-ARBA"/>
</dbReference>
<dbReference type="RefSeq" id="WP_295369041.1">
    <property type="nucleotide sequence ID" value="NZ_DYUC01000115.1"/>
</dbReference>
<comment type="caution">
    <text evidence="3">The sequence shown here is derived from an EMBL/GenBank/DDBJ whole genome shotgun (WGS) entry which is preliminary data.</text>
</comment>
<evidence type="ECO:0000313" key="4">
    <source>
        <dbReference type="Proteomes" id="UP000760668"/>
    </source>
</evidence>
<dbReference type="EC" id="2.4.-.-" evidence="3"/>
<keyword evidence="3" id="KW-0328">Glycosyltransferase</keyword>
<dbReference type="SUPFAM" id="SSF53448">
    <property type="entry name" value="Nucleotide-diphospho-sugar transferases"/>
    <property type="match status" value="1"/>
</dbReference>
<reference evidence="3" key="1">
    <citation type="journal article" date="2021" name="PeerJ">
        <title>Extensive microbial diversity within the chicken gut microbiome revealed by metagenomics and culture.</title>
        <authorList>
            <person name="Gilroy R."/>
            <person name="Ravi A."/>
            <person name="Getino M."/>
            <person name="Pursley I."/>
            <person name="Horton D.L."/>
            <person name="Alikhan N.F."/>
            <person name="Baker D."/>
            <person name="Gharbi K."/>
            <person name="Hall N."/>
            <person name="Watson M."/>
            <person name="Adriaenssens E.M."/>
            <person name="Foster-Nyarko E."/>
            <person name="Jarju S."/>
            <person name="Secka A."/>
            <person name="Antonio M."/>
            <person name="Oren A."/>
            <person name="Chaudhuri R.R."/>
            <person name="La Ragione R."/>
            <person name="Hildebrand F."/>
            <person name="Pallen M.J."/>
        </authorList>
    </citation>
    <scope>NUCLEOTIDE SEQUENCE</scope>
    <source>
        <strain evidence="3">CHK179-5677</strain>
    </source>
</reference>
<evidence type="ECO:0000259" key="2">
    <source>
        <dbReference type="Pfam" id="PF00535"/>
    </source>
</evidence>
<accession>A0A921ST90</accession>
<gene>
    <name evidence="3" type="ORF">K8V01_11720</name>
</gene>
<dbReference type="AlphaFoldDB" id="A0A921ST90"/>
<dbReference type="Pfam" id="PF00535">
    <property type="entry name" value="Glycos_transf_2"/>
    <property type="match status" value="1"/>
</dbReference>